<comment type="caution">
    <text evidence="3">The sequence shown here is derived from an EMBL/GenBank/DDBJ whole genome shotgun (WGS) entry which is preliminary data.</text>
</comment>
<organism evidence="3 4">
    <name type="scientific">Candidatus Thalassospirochaeta sargassi</name>
    <dbReference type="NCBI Taxonomy" id="3119039"/>
    <lineage>
        <taxon>Bacteria</taxon>
        <taxon>Pseudomonadati</taxon>
        <taxon>Spirochaetota</taxon>
        <taxon>Spirochaetia</taxon>
        <taxon>Spirochaetales</taxon>
        <taxon>Spirochaetaceae</taxon>
        <taxon>Candidatus Thalassospirochaeta</taxon>
    </lineage>
</organism>
<dbReference type="Pfam" id="PF02627">
    <property type="entry name" value="CMD"/>
    <property type="match status" value="1"/>
</dbReference>
<protein>
    <submittedName>
        <fullName evidence="3">Carboxymuconolactone decarboxylase family protein</fullName>
    </submittedName>
</protein>
<reference evidence="3 4" key="1">
    <citation type="submission" date="2022-12" db="EMBL/GenBank/DDBJ databases">
        <title>Metagenome assembled genome from gulf of manar.</title>
        <authorList>
            <person name="Kohli P."/>
            <person name="Pk S."/>
            <person name="Venkata Ramana C."/>
            <person name="Sasikala C."/>
        </authorList>
    </citation>
    <scope>NUCLEOTIDE SEQUENCE [LARGE SCALE GENOMIC DNA]</scope>
    <source>
        <strain evidence="3">JB008</strain>
    </source>
</reference>
<evidence type="ECO:0000313" key="3">
    <source>
        <dbReference type="EMBL" id="MDC7225455.1"/>
    </source>
</evidence>
<proteinExistence type="predicted"/>
<dbReference type="InterPro" id="IPR003779">
    <property type="entry name" value="CMD-like"/>
</dbReference>
<gene>
    <name evidence="3" type="ORF">PQJ61_01680</name>
</gene>
<keyword evidence="1" id="KW-0472">Membrane</keyword>
<dbReference type="GO" id="GO:0051920">
    <property type="term" value="F:peroxiredoxin activity"/>
    <property type="evidence" value="ECO:0007669"/>
    <property type="project" value="InterPro"/>
</dbReference>
<feature type="transmembrane region" description="Helical" evidence="1">
    <location>
        <begin position="124"/>
        <end position="145"/>
    </location>
</feature>
<dbReference type="Gene3D" id="1.20.1290.10">
    <property type="entry name" value="AhpD-like"/>
    <property type="match status" value="1"/>
</dbReference>
<dbReference type="AlphaFoldDB" id="A0AAJ1ML58"/>
<feature type="transmembrane region" description="Helical" evidence="1">
    <location>
        <begin position="165"/>
        <end position="184"/>
    </location>
</feature>
<evidence type="ECO:0000256" key="1">
    <source>
        <dbReference type="SAM" id="Phobius"/>
    </source>
</evidence>
<sequence>MKNNQNSRIFGIVETAGIIDKAVYSMMKYQRELKLIDKKFESHIMLAVSEVNGCRICTYVHTQHALTSGTSEEELSHLLDGNIDGADPEEAAALLFAQHYADTSGSYDPAAFERLIETYGKDKASGILATIRLIMFGNSLGINQGFFTDRFKGKRNPDSRLWNEILVMLCPLVLIPAAAIRNLFRRKTQLQVQ</sequence>
<dbReference type="InterPro" id="IPR004675">
    <property type="entry name" value="AhpD_core"/>
</dbReference>
<keyword evidence="1" id="KW-1133">Transmembrane helix</keyword>
<dbReference type="EMBL" id="JAQQAL010000006">
    <property type="protein sequence ID" value="MDC7225455.1"/>
    <property type="molecule type" value="Genomic_DNA"/>
</dbReference>
<dbReference type="Proteomes" id="UP001221217">
    <property type="component" value="Unassembled WGS sequence"/>
</dbReference>
<evidence type="ECO:0000259" key="2">
    <source>
        <dbReference type="Pfam" id="PF02627"/>
    </source>
</evidence>
<keyword evidence="1" id="KW-0812">Transmembrane</keyword>
<feature type="domain" description="Carboxymuconolactone decarboxylase-like" evidence="2">
    <location>
        <begin position="36"/>
        <end position="98"/>
    </location>
</feature>
<dbReference type="SUPFAM" id="SSF69118">
    <property type="entry name" value="AhpD-like"/>
    <property type="match status" value="1"/>
</dbReference>
<name>A0AAJ1ML58_9SPIO</name>
<dbReference type="NCBIfam" id="TIGR00778">
    <property type="entry name" value="ahpD_dom"/>
    <property type="match status" value="1"/>
</dbReference>
<dbReference type="InterPro" id="IPR029032">
    <property type="entry name" value="AhpD-like"/>
</dbReference>
<accession>A0AAJ1ML58</accession>
<evidence type="ECO:0000313" key="4">
    <source>
        <dbReference type="Proteomes" id="UP001221217"/>
    </source>
</evidence>